<feature type="compositionally biased region" description="Polar residues" evidence="2">
    <location>
        <begin position="339"/>
        <end position="350"/>
    </location>
</feature>
<organism evidence="5 6">
    <name type="scientific">Lepraria neglecta</name>
    <dbReference type="NCBI Taxonomy" id="209136"/>
    <lineage>
        <taxon>Eukaryota</taxon>
        <taxon>Fungi</taxon>
        <taxon>Dikarya</taxon>
        <taxon>Ascomycota</taxon>
        <taxon>Pezizomycotina</taxon>
        <taxon>Lecanoromycetes</taxon>
        <taxon>OSLEUM clade</taxon>
        <taxon>Lecanoromycetidae</taxon>
        <taxon>Lecanorales</taxon>
        <taxon>Lecanorineae</taxon>
        <taxon>Stereocaulaceae</taxon>
        <taxon>Lepraria</taxon>
    </lineage>
</organism>
<dbReference type="Gene3D" id="3.40.50.1820">
    <property type="entry name" value="alpha/beta hydrolase"/>
    <property type="match status" value="1"/>
</dbReference>
<dbReference type="NCBIfam" id="NF040586">
    <property type="entry name" value="FxSxx_TPR"/>
    <property type="match status" value="1"/>
</dbReference>
<feature type="region of interest" description="Disordered" evidence="2">
    <location>
        <begin position="331"/>
        <end position="350"/>
    </location>
</feature>
<dbReference type="PANTHER" id="PTHR46082:SF6">
    <property type="entry name" value="AAA+ ATPASE DOMAIN-CONTAINING PROTEIN-RELATED"/>
    <property type="match status" value="1"/>
</dbReference>
<dbReference type="Gene3D" id="1.25.40.10">
    <property type="entry name" value="Tetratricopeptide repeat domain"/>
    <property type="match status" value="3"/>
</dbReference>
<evidence type="ECO:0000259" key="4">
    <source>
        <dbReference type="Pfam" id="PF05057"/>
    </source>
</evidence>
<sequence length="1389" mass="155516">MPFKFKGLFGSRESRSQSPLPTPPPPIPERSGAYSAQAAAPQDLAVQPSQATIGPASTATNTQASPAPAPAPIREGQNYGAKVLYDGGMEASVDIVFVHGLTGNAYNTWLHKDTRVHWPSELLRQDIPDARILSFGYDADIVNFWNPASNSRLSNHAENMVGDLVRKRERTNTESRKILFVAHSLGGLVTEQALSHSRNTADKFLHQIERCTAGIVFIGVPHCGSDLASWASFGTQMVNLLKRSNSDIVGVLGPGSEMLRMVGNGFQNILRLRKDEGSEIPITCFYEELGVIGVGEDMTKFPNQEDRGYDAILDKVTDQRENTSPGIRTEIGDRKKLTSGGTMAEQGSNRFGDSHAWNSQVVQGNFYNAVINPTAAAQIPPSTYEGHYAHSSLRPVPNYVPRPRLHQKIKEQLHDLQDDGVEDVRILVVWGLGGAGKSQLVLNYIREYRKDYSAVFWIESGSKESIERDYIQIYRLLYGRPLGAGQEMVKVEDAVPAVKRWFYGREGRWLVVLDSADAIDNDRDKSYIDLEYFLPDAPGLHVVITSRSSTAKGMTTLDAVGVAEMEPSEATELFQRYAKMTEKGQDIATEVAQIVKELGYLALAIILAGSYISVTPRLSSDIRRYLPEYQQRRKELLGQPAKRYIHQYGESVLSTWEVSFEAIKDHNPTAARLLGLLAFINFEDIFLGLFDRDRAGVLASAPTRVTDPSEATTSPDKTWPIFLFCGQKWTAYDLESAFGTLQNYSLIQWKSDQGSYAMHKLVHAWGQDRLEADRQRQLSSLALELMADATAQDEIDPSYQLRLVPHVMASFGMFSPLYESQNELAMDRLAMIDGMEGFLFRIGRWSEAYKIQVFHFRKAEKMLGKEHPSTLSSMNNLAEVLSSQGNYEEAERIHRQALALRERVLGKEHPDTLGSMNNLAEVLSSQGNYKEAERIHRHTLALRESVLGKEHPDTLESMNDLAEVLSNQGNYKDAERIHRQALALRERVLGKEHPATLTSMNNLAWVLTSQGNYEEAERIHRQELALCETVLGKEHPDTLESMNNLALVLSSQGNYEEAERIHRQTLALMERVLGKEHPNTLTSMNNLAWVLSSQGNYEEAERIHRQALALRERVLSKEHPDTLGSMSNLALVLSSQGNYEEAERIHRQTLALMERVLGKEHPNTLTSMSNLASVLSSQGNYEAERIHRQALALRERVLSKEHPDTLTSMNNLALVLSSQGNYEEAERIHRQTLALMERVLGKEHPTTLTSMSNLAWVLSSQGNYKEAERIHRQALALRERVLGKEHPDTLTSMNNLALVLSSQSNYEEAERIHRQTLALMERVLGKEHPTTLTSMSNLASVLSSQGNYKEAEEIHRQALALRESVLGKEHPSTLTSMNNLAWVLSSQGN</sequence>
<dbReference type="InterPro" id="IPR007751">
    <property type="entry name" value="DUF676_lipase-like"/>
</dbReference>
<protein>
    <recommendedName>
        <fullName evidence="7">NB-ARC domain-containing protein</fullName>
    </recommendedName>
</protein>
<comment type="similarity">
    <text evidence="1">Belongs to the putative lipase ROG1 family.</text>
</comment>
<evidence type="ECO:0000256" key="2">
    <source>
        <dbReference type="SAM" id="MobiDB-lite"/>
    </source>
</evidence>
<dbReference type="PANTHER" id="PTHR46082">
    <property type="entry name" value="ATP/GTP-BINDING PROTEIN-RELATED"/>
    <property type="match status" value="1"/>
</dbReference>
<dbReference type="SMART" id="SM00028">
    <property type="entry name" value="TPR"/>
    <property type="match status" value="12"/>
</dbReference>
<dbReference type="Proteomes" id="UP001276659">
    <property type="component" value="Unassembled WGS sequence"/>
</dbReference>
<comment type="caution">
    <text evidence="5">The sequence shown here is derived from an EMBL/GenBank/DDBJ whole genome shotgun (WGS) entry which is preliminary data.</text>
</comment>
<dbReference type="SUPFAM" id="SSF52540">
    <property type="entry name" value="P-loop containing nucleoside triphosphate hydrolases"/>
    <property type="match status" value="1"/>
</dbReference>
<dbReference type="InterPro" id="IPR002182">
    <property type="entry name" value="NB-ARC"/>
</dbReference>
<dbReference type="Pfam" id="PF13424">
    <property type="entry name" value="TPR_12"/>
    <property type="match status" value="6"/>
</dbReference>
<name>A0AAD9Z9F5_9LECA</name>
<dbReference type="EMBL" id="JASNWA010000007">
    <property type="protein sequence ID" value="KAK3173421.1"/>
    <property type="molecule type" value="Genomic_DNA"/>
</dbReference>
<keyword evidence="6" id="KW-1185">Reference proteome</keyword>
<reference evidence="5" key="1">
    <citation type="submission" date="2022-11" db="EMBL/GenBank/DDBJ databases">
        <title>Chromosomal genome sequence assembly and mating type (MAT) locus characterization of the leprose asexual lichenized fungus Lepraria neglecta (Nyl.) Erichsen.</title>
        <authorList>
            <person name="Allen J.L."/>
            <person name="Pfeffer B."/>
        </authorList>
    </citation>
    <scope>NUCLEOTIDE SEQUENCE</scope>
    <source>
        <strain evidence="5">Allen 5258</strain>
    </source>
</reference>
<dbReference type="InterPro" id="IPR029058">
    <property type="entry name" value="AB_hydrolase_fold"/>
</dbReference>
<dbReference type="Pfam" id="PF05057">
    <property type="entry name" value="DUF676"/>
    <property type="match status" value="1"/>
</dbReference>
<dbReference type="InterPro" id="IPR011990">
    <property type="entry name" value="TPR-like_helical_dom_sf"/>
</dbReference>
<evidence type="ECO:0000313" key="6">
    <source>
        <dbReference type="Proteomes" id="UP001276659"/>
    </source>
</evidence>
<dbReference type="GO" id="GO:0043531">
    <property type="term" value="F:ADP binding"/>
    <property type="evidence" value="ECO:0007669"/>
    <property type="project" value="InterPro"/>
</dbReference>
<evidence type="ECO:0000259" key="3">
    <source>
        <dbReference type="Pfam" id="PF00931"/>
    </source>
</evidence>
<gene>
    <name evidence="5" type="ORF">OEA41_006750</name>
</gene>
<dbReference type="InterPro" id="IPR027417">
    <property type="entry name" value="P-loop_NTPase"/>
</dbReference>
<evidence type="ECO:0000256" key="1">
    <source>
        <dbReference type="ARBA" id="ARBA00007920"/>
    </source>
</evidence>
<dbReference type="InterPro" id="IPR019734">
    <property type="entry name" value="TPR_rpt"/>
</dbReference>
<evidence type="ECO:0008006" key="7">
    <source>
        <dbReference type="Google" id="ProtNLM"/>
    </source>
</evidence>
<accession>A0AAD9Z9F5</accession>
<feature type="domain" description="NB-ARC" evidence="3">
    <location>
        <begin position="408"/>
        <end position="582"/>
    </location>
</feature>
<evidence type="ECO:0000313" key="5">
    <source>
        <dbReference type="EMBL" id="KAK3173421.1"/>
    </source>
</evidence>
<proteinExistence type="inferred from homology"/>
<dbReference type="Gene3D" id="3.40.50.300">
    <property type="entry name" value="P-loop containing nucleotide triphosphate hydrolases"/>
    <property type="match status" value="1"/>
</dbReference>
<dbReference type="Pfam" id="PF00931">
    <property type="entry name" value="NB-ARC"/>
    <property type="match status" value="1"/>
</dbReference>
<feature type="compositionally biased region" description="Polar residues" evidence="2">
    <location>
        <begin position="47"/>
        <end position="65"/>
    </location>
</feature>
<dbReference type="SUPFAM" id="SSF48452">
    <property type="entry name" value="TPR-like"/>
    <property type="match status" value="2"/>
</dbReference>
<feature type="region of interest" description="Disordered" evidence="2">
    <location>
        <begin position="1"/>
        <end position="75"/>
    </location>
</feature>
<feature type="domain" description="DUF676" evidence="4">
    <location>
        <begin position="95"/>
        <end position="244"/>
    </location>
</feature>
<dbReference type="SUPFAM" id="SSF53474">
    <property type="entry name" value="alpha/beta-Hydrolases"/>
    <property type="match status" value="1"/>
</dbReference>
<dbReference type="InterPro" id="IPR053137">
    <property type="entry name" value="NLR-like"/>
</dbReference>